<dbReference type="PANTHER" id="PTHR46448">
    <property type="entry name" value="PROTEIN KINASE DOMAIN-CONTAINING PROTEIN"/>
    <property type="match status" value="1"/>
</dbReference>
<dbReference type="GO" id="GO:0004715">
    <property type="term" value="F:non-membrane spanning protein tyrosine kinase activity"/>
    <property type="evidence" value="ECO:0007669"/>
    <property type="project" value="UniProtKB-EC"/>
</dbReference>
<dbReference type="EMBL" id="CAJPWZ010001499">
    <property type="protein sequence ID" value="CAG2216957.1"/>
    <property type="molecule type" value="Genomic_DNA"/>
</dbReference>
<dbReference type="AlphaFoldDB" id="A0A8S3SFP0"/>
<dbReference type="GO" id="GO:0001501">
    <property type="term" value="P:skeletal system development"/>
    <property type="evidence" value="ECO:0007669"/>
    <property type="project" value="TreeGrafter"/>
</dbReference>
<organism evidence="2 3">
    <name type="scientific">Mytilus edulis</name>
    <name type="common">Blue mussel</name>
    <dbReference type="NCBI Taxonomy" id="6550"/>
    <lineage>
        <taxon>Eukaryota</taxon>
        <taxon>Metazoa</taxon>
        <taxon>Spiralia</taxon>
        <taxon>Lophotrochozoa</taxon>
        <taxon>Mollusca</taxon>
        <taxon>Bivalvia</taxon>
        <taxon>Autobranchia</taxon>
        <taxon>Pteriomorphia</taxon>
        <taxon>Mytilida</taxon>
        <taxon>Mytiloidea</taxon>
        <taxon>Mytilidae</taxon>
        <taxon>Mytilinae</taxon>
        <taxon>Mytilus</taxon>
    </lineage>
</organism>
<dbReference type="InterPro" id="IPR042983">
    <property type="entry name" value="PKDCC"/>
</dbReference>
<dbReference type="PROSITE" id="PS50011">
    <property type="entry name" value="PROTEIN_KINASE_DOM"/>
    <property type="match status" value="1"/>
</dbReference>
<dbReference type="EC" id="2.7.10.2" evidence="2"/>
<sequence length="450" mass="52148">MQTQSRDRNVITESHKQKYLNSTESYSRLRNTFNDKYIFNCANIHKIHIFKNDVGQGRSKSVDIGTYNGQKVVIKKLSSFKNRVRQEYRQLLFMKEILIRDQLEYPGLIKMLGYCVRHLNSEGFQRRHPHRGDITAVYEYGVEFDIRNLTLNIEERLVHALKLADLILYLQNSPLGSLMIGDFKDAHFIMVNNRIKLIDFDYMHNVEHPCLFLPNQPKTDCPFNIDCTKLEANYSPSSTLTKPCYYNKGCKLGECRGYNVKYNIKRVNQSFYRTLLKPELFPSEMQQSLSNLNTKLEGNAIDIEDLIPAVHQEIGSITQRRSVTNQEHGDTSKESLSAMDLIVDANTRYSFWSARSWSKDIGKDWSARSWSSVLVQDIDKDWSARSRNSVLVQDIGKDWSARSRNSVLVQDIGKDWSARSRNSVLVQDIGKDWSARSRNKGYRVVGSFRI</sequence>
<dbReference type="OrthoDB" id="4062651at2759"/>
<dbReference type="Proteomes" id="UP000683360">
    <property type="component" value="Unassembled WGS sequence"/>
</dbReference>
<dbReference type="GO" id="GO:0005576">
    <property type="term" value="C:extracellular region"/>
    <property type="evidence" value="ECO:0007669"/>
    <property type="project" value="TreeGrafter"/>
</dbReference>
<reference evidence="2" key="1">
    <citation type="submission" date="2021-03" db="EMBL/GenBank/DDBJ databases">
        <authorList>
            <person name="Bekaert M."/>
        </authorList>
    </citation>
    <scope>NUCLEOTIDE SEQUENCE</scope>
</reference>
<feature type="domain" description="Protein kinase" evidence="1">
    <location>
        <begin position="48"/>
        <end position="342"/>
    </location>
</feature>
<dbReference type="Gene3D" id="1.10.510.10">
    <property type="entry name" value="Transferase(Phosphotransferase) domain 1"/>
    <property type="match status" value="1"/>
</dbReference>
<dbReference type="SUPFAM" id="SSF56112">
    <property type="entry name" value="Protein kinase-like (PK-like)"/>
    <property type="match status" value="1"/>
</dbReference>
<accession>A0A8S3SFP0</accession>
<gene>
    <name evidence="2" type="ORF">MEDL_30667</name>
</gene>
<protein>
    <submittedName>
        <fullName evidence="2">PKDCC</fullName>
        <ecNumber evidence="2">2.7.10.2</ecNumber>
    </submittedName>
</protein>
<evidence type="ECO:0000313" key="2">
    <source>
        <dbReference type="EMBL" id="CAG2216957.1"/>
    </source>
</evidence>
<dbReference type="InterPro" id="IPR011009">
    <property type="entry name" value="Kinase-like_dom_sf"/>
</dbReference>
<dbReference type="GO" id="GO:0005524">
    <property type="term" value="F:ATP binding"/>
    <property type="evidence" value="ECO:0007669"/>
    <property type="project" value="InterPro"/>
</dbReference>
<keyword evidence="3" id="KW-1185">Reference proteome</keyword>
<evidence type="ECO:0000259" key="1">
    <source>
        <dbReference type="PROSITE" id="PS50011"/>
    </source>
</evidence>
<keyword evidence="2" id="KW-0808">Transferase</keyword>
<evidence type="ECO:0000313" key="3">
    <source>
        <dbReference type="Proteomes" id="UP000683360"/>
    </source>
</evidence>
<dbReference type="PANTHER" id="PTHR46448:SF1">
    <property type="entry name" value="PROTEIN KINASE DOMAIN-CONTAINING PROTEIN"/>
    <property type="match status" value="1"/>
</dbReference>
<comment type="caution">
    <text evidence="2">The sequence shown here is derived from an EMBL/GenBank/DDBJ whole genome shotgun (WGS) entry which is preliminary data.</text>
</comment>
<dbReference type="InterPro" id="IPR000719">
    <property type="entry name" value="Prot_kinase_dom"/>
</dbReference>
<proteinExistence type="predicted"/>
<name>A0A8S3SFP0_MYTED</name>